<sequence length="114" mass="12788">MLCSTSDRILHMFLVFSIGSREIWRGALTRCEDECLQSQGTSDISLNNGGDSQYLVSGYSDSSYAGYVNSKRSMTDYVFTLGGYIVSWKTTLHPTMTLSTTEGFKRNMVERISQ</sequence>
<dbReference type="Proteomes" id="UP001454036">
    <property type="component" value="Unassembled WGS sequence"/>
</dbReference>
<evidence type="ECO:0000313" key="2">
    <source>
        <dbReference type="Proteomes" id="UP001454036"/>
    </source>
</evidence>
<protein>
    <submittedName>
        <fullName evidence="1">Uncharacterized protein</fullName>
    </submittedName>
</protein>
<evidence type="ECO:0000313" key="1">
    <source>
        <dbReference type="EMBL" id="GAA0144952.1"/>
    </source>
</evidence>
<accession>A0AAV3NZV6</accession>
<proteinExistence type="predicted"/>
<organism evidence="1 2">
    <name type="scientific">Lithospermum erythrorhizon</name>
    <name type="common">Purple gromwell</name>
    <name type="synonym">Lithospermum officinale var. erythrorhizon</name>
    <dbReference type="NCBI Taxonomy" id="34254"/>
    <lineage>
        <taxon>Eukaryota</taxon>
        <taxon>Viridiplantae</taxon>
        <taxon>Streptophyta</taxon>
        <taxon>Embryophyta</taxon>
        <taxon>Tracheophyta</taxon>
        <taxon>Spermatophyta</taxon>
        <taxon>Magnoliopsida</taxon>
        <taxon>eudicotyledons</taxon>
        <taxon>Gunneridae</taxon>
        <taxon>Pentapetalae</taxon>
        <taxon>asterids</taxon>
        <taxon>lamiids</taxon>
        <taxon>Boraginales</taxon>
        <taxon>Boraginaceae</taxon>
        <taxon>Boraginoideae</taxon>
        <taxon>Lithospermeae</taxon>
        <taxon>Lithospermum</taxon>
    </lineage>
</organism>
<name>A0AAV3NZV6_LITER</name>
<gene>
    <name evidence="1" type="ORF">LIER_05265</name>
</gene>
<keyword evidence="2" id="KW-1185">Reference proteome</keyword>
<dbReference type="AlphaFoldDB" id="A0AAV3NZV6"/>
<comment type="caution">
    <text evidence="1">The sequence shown here is derived from an EMBL/GenBank/DDBJ whole genome shotgun (WGS) entry which is preliminary data.</text>
</comment>
<dbReference type="EMBL" id="BAABME010000718">
    <property type="protein sequence ID" value="GAA0144952.1"/>
    <property type="molecule type" value="Genomic_DNA"/>
</dbReference>
<reference evidence="1 2" key="1">
    <citation type="submission" date="2024-01" db="EMBL/GenBank/DDBJ databases">
        <title>The complete chloroplast genome sequence of Lithospermum erythrorhizon: insights into the phylogenetic relationship among Boraginaceae species and the maternal lineages of purple gromwells.</title>
        <authorList>
            <person name="Okada T."/>
            <person name="Watanabe K."/>
        </authorList>
    </citation>
    <scope>NUCLEOTIDE SEQUENCE [LARGE SCALE GENOMIC DNA]</scope>
</reference>